<dbReference type="PANTHER" id="PTHR43553">
    <property type="entry name" value="HEAVY METAL TRANSPORTER"/>
    <property type="match status" value="1"/>
</dbReference>
<keyword evidence="8 10" id="KW-0472">Membrane</keyword>
<organism evidence="12 13">
    <name type="scientific">Dethiobacter alkaliphilus AHT 1</name>
    <dbReference type="NCBI Taxonomy" id="555088"/>
    <lineage>
        <taxon>Bacteria</taxon>
        <taxon>Bacillati</taxon>
        <taxon>Bacillota</taxon>
        <taxon>Dethiobacteria</taxon>
        <taxon>Dethiobacterales</taxon>
        <taxon>Dethiobacteraceae</taxon>
        <taxon>Dethiobacter</taxon>
    </lineage>
</organism>
<evidence type="ECO:0000256" key="3">
    <source>
        <dbReference type="ARBA" id="ARBA00022448"/>
    </source>
</evidence>
<dbReference type="GO" id="GO:0006824">
    <property type="term" value="P:cobalt ion transport"/>
    <property type="evidence" value="ECO:0007669"/>
    <property type="project" value="InterPro"/>
</dbReference>
<gene>
    <name evidence="12" type="ORF">DealDRAFT_0064</name>
</gene>
<accession>C0GC55</accession>
<dbReference type="CDD" id="cd03225">
    <property type="entry name" value="ABC_cobalt_CbiO_domain1"/>
    <property type="match status" value="1"/>
</dbReference>
<dbReference type="AlphaFoldDB" id="C0GC55"/>
<comment type="function">
    <text evidence="10">Part of an ABC transporter complex. Responsible for energy coupling to the transport system.</text>
</comment>
<keyword evidence="6 10" id="KW-0067">ATP-binding</keyword>
<keyword evidence="4 10" id="KW-1003">Cell membrane</keyword>
<dbReference type="SUPFAM" id="SSF52540">
    <property type="entry name" value="P-loop containing nucleoside triphosphate hydrolases"/>
    <property type="match status" value="1"/>
</dbReference>
<evidence type="ECO:0000313" key="12">
    <source>
        <dbReference type="EMBL" id="EEG78790.1"/>
    </source>
</evidence>
<evidence type="ECO:0000256" key="4">
    <source>
        <dbReference type="ARBA" id="ARBA00022475"/>
    </source>
</evidence>
<keyword evidence="13" id="KW-1185">Reference proteome</keyword>
<dbReference type="InterPro" id="IPR017871">
    <property type="entry name" value="ABC_transporter-like_CS"/>
</dbReference>
<protein>
    <recommendedName>
        <fullName evidence="10">ABC transporter ATP-binding protein</fullName>
    </recommendedName>
</protein>
<evidence type="ECO:0000256" key="7">
    <source>
        <dbReference type="ARBA" id="ARBA00022967"/>
    </source>
</evidence>
<dbReference type="NCBIfam" id="TIGR01166">
    <property type="entry name" value="cbiO"/>
    <property type="match status" value="1"/>
</dbReference>
<dbReference type="InterPro" id="IPR005876">
    <property type="entry name" value="Co_trans_ATP-bd"/>
</dbReference>
<dbReference type="Proteomes" id="UP000006443">
    <property type="component" value="Unassembled WGS sequence"/>
</dbReference>
<dbReference type="OrthoDB" id="9784332at2"/>
<dbReference type="Gene3D" id="3.40.50.300">
    <property type="entry name" value="P-loop containing nucleotide triphosphate hydrolases"/>
    <property type="match status" value="1"/>
</dbReference>
<dbReference type="InterPro" id="IPR003439">
    <property type="entry name" value="ABC_transporter-like_ATP-bd"/>
</dbReference>
<evidence type="ECO:0000256" key="9">
    <source>
        <dbReference type="ARBA" id="ARBA00025157"/>
    </source>
</evidence>
<dbReference type="Pfam" id="PF00005">
    <property type="entry name" value="ABC_tran"/>
    <property type="match status" value="1"/>
</dbReference>
<comment type="similarity">
    <text evidence="2 10">Belongs to the ABC transporter superfamily.</text>
</comment>
<dbReference type="STRING" id="555088.DealDRAFT_0064"/>
<dbReference type="eggNOG" id="COG1122">
    <property type="taxonomic scope" value="Bacteria"/>
</dbReference>
<evidence type="ECO:0000259" key="11">
    <source>
        <dbReference type="PROSITE" id="PS50893"/>
    </source>
</evidence>
<evidence type="ECO:0000313" key="13">
    <source>
        <dbReference type="Proteomes" id="UP000006443"/>
    </source>
</evidence>
<dbReference type="GO" id="GO:0005524">
    <property type="term" value="F:ATP binding"/>
    <property type="evidence" value="ECO:0007669"/>
    <property type="project" value="UniProtKB-UniRule"/>
</dbReference>
<dbReference type="PROSITE" id="PS00211">
    <property type="entry name" value="ABC_TRANSPORTER_1"/>
    <property type="match status" value="1"/>
</dbReference>
<dbReference type="SMART" id="SM00382">
    <property type="entry name" value="AAA"/>
    <property type="match status" value="1"/>
</dbReference>
<dbReference type="InterPro" id="IPR003593">
    <property type="entry name" value="AAA+_ATPase"/>
</dbReference>
<evidence type="ECO:0000256" key="6">
    <source>
        <dbReference type="ARBA" id="ARBA00022840"/>
    </source>
</evidence>
<evidence type="ECO:0000256" key="8">
    <source>
        <dbReference type="ARBA" id="ARBA00023136"/>
    </source>
</evidence>
<dbReference type="FunFam" id="3.40.50.300:FF:000224">
    <property type="entry name" value="Energy-coupling factor transporter ATP-binding protein EcfA"/>
    <property type="match status" value="1"/>
</dbReference>
<comment type="subcellular location">
    <subcellularLocation>
        <location evidence="1 10">Cell membrane</location>
        <topology evidence="1 10">Peripheral membrane protein</topology>
    </subcellularLocation>
</comment>
<dbReference type="InterPro" id="IPR027417">
    <property type="entry name" value="P-loop_NTPase"/>
</dbReference>
<comment type="caution">
    <text evidence="12">The sequence shown here is derived from an EMBL/GenBank/DDBJ whole genome shotgun (WGS) entry which is preliminary data.</text>
</comment>
<evidence type="ECO:0000256" key="10">
    <source>
        <dbReference type="RuleBase" id="RU364103"/>
    </source>
</evidence>
<comment type="function">
    <text evidence="9">Probably part of an ABC transporter complex. Responsible for energy coupling to the transport system.</text>
</comment>
<feature type="domain" description="ABC transporter" evidence="11">
    <location>
        <begin position="4"/>
        <end position="238"/>
    </location>
</feature>
<dbReference type="InterPro" id="IPR015856">
    <property type="entry name" value="ABC_transpr_CbiO/EcfA_su"/>
</dbReference>
<keyword evidence="5 10" id="KW-0547">Nucleotide-binding</keyword>
<keyword evidence="3 10" id="KW-0813">Transport</keyword>
<reference evidence="12 13" key="1">
    <citation type="submission" date="2009-02" db="EMBL/GenBank/DDBJ databases">
        <title>Sequencing of the draft genome and assembly of Dethiobacter alkaliphilus AHT 1.</title>
        <authorList>
            <consortium name="US DOE Joint Genome Institute (JGI-PGF)"/>
            <person name="Lucas S."/>
            <person name="Copeland A."/>
            <person name="Lapidus A."/>
            <person name="Glavina del Rio T."/>
            <person name="Dalin E."/>
            <person name="Tice H."/>
            <person name="Bruce D."/>
            <person name="Goodwin L."/>
            <person name="Pitluck S."/>
            <person name="Larimer F."/>
            <person name="Land M.L."/>
            <person name="Hauser L."/>
            <person name="Muyzer G."/>
        </authorList>
    </citation>
    <scope>NUCLEOTIDE SEQUENCE [LARGE SCALE GENOMIC DNA]</scope>
    <source>
        <strain evidence="12 13">AHT 1</strain>
    </source>
</reference>
<keyword evidence="7" id="KW-1278">Translocase</keyword>
<dbReference type="EMBL" id="ACJM01000001">
    <property type="protein sequence ID" value="EEG78790.1"/>
    <property type="molecule type" value="Genomic_DNA"/>
</dbReference>
<dbReference type="GO" id="GO:0016887">
    <property type="term" value="F:ATP hydrolysis activity"/>
    <property type="evidence" value="ECO:0007669"/>
    <property type="project" value="InterPro"/>
</dbReference>
<sequence length="272" mass="30056">MKAVEIRNLNYSYSDGTKALNNLSLSIPRYRRVALLGANGSGKTTLLQHLNGLLLPQDGSVTVMGYYPVDKKHVLKIRQLAGMLFDTPEDQLFSTTVAEDVAFGPRNLELDEQTVNSRVRRAMELAGITDLADKPPYNLSLGQKKRVAIAGVLAMEPELLIFDEPFSGLDPRFAAQLMDLLEKLFHQKCTIIITTHDVDMAYAWADHVIILSKGQVLAEGTAELLQDKDLMTEASLNVPMLATAFSGTDMAPRTPAEANQLLRFAQRKTKVL</sequence>
<dbReference type="PANTHER" id="PTHR43553:SF24">
    <property type="entry name" value="ENERGY-COUPLING FACTOR TRANSPORTER ATP-BINDING PROTEIN ECFA1"/>
    <property type="match status" value="1"/>
</dbReference>
<name>C0GC55_DETAL</name>
<dbReference type="InterPro" id="IPR050095">
    <property type="entry name" value="ECF_ABC_transporter_ATP-bd"/>
</dbReference>
<dbReference type="GO" id="GO:0043190">
    <property type="term" value="C:ATP-binding cassette (ABC) transporter complex"/>
    <property type="evidence" value="ECO:0007669"/>
    <property type="project" value="TreeGrafter"/>
</dbReference>
<evidence type="ECO:0000256" key="1">
    <source>
        <dbReference type="ARBA" id="ARBA00004202"/>
    </source>
</evidence>
<evidence type="ECO:0000256" key="2">
    <source>
        <dbReference type="ARBA" id="ARBA00005417"/>
    </source>
</evidence>
<proteinExistence type="inferred from homology"/>
<dbReference type="GO" id="GO:0042626">
    <property type="term" value="F:ATPase-coupled transmembrane transporter activity"/>
    <property type="evidence" value="ECO:0007669"/>
    <property type="project" value="TreeGrafter"/>
</dbReference>
<evidence type="ECO:0000256" key="5">
    <source>
        <dbReference type="ARBA" id="ARBA00022741"/>
    </source>
</evidence>
<dbReference type="PROSITE" id="PS50893">
    <property type="entry name" value="ABC_TRANSPORTER_2"/>
    <property type="match status" value="1"/>
</dbReference>